<dbReference type="Proteomes" id="UP000019091">
    <property type="component" value="Chromosome"/>
</dbReference>
<dbReference type="EMBL" id="CP006954">
    <property type="protein sequence ID" value="AHG81630.1"/>
    <property type="molecule type" value="Genomic_DNA"/>
</dbReference>
<name>A0A4V7I9C7_BIBTR</name>
<organism evidence="1 2">
    <name type="scientific">Bibersteinia trehalosi USDA-ARS-USMARC-188</name>
    <dbReference type="NCBI Taxonomy" id="1263829"/>
    <lineage>
        <taxon>Bacteria</taxon>
        <taxon>Pseudomonadati</taxon>
        <taxon>Pseudomonadota</taxon>
        <taxon>Gammaproteobacteria</taxon>
        <taxon>Pasteurellales</taxon>
        <taxon>Pasteurellaceae</taxon>
        <taxon>Bibersteinia</taxon>
    </lineage>
</organism>
<gene>
    <name evidence="1" type="ORF">F542_9120</name>
</gene>
<dbReference type="AlphaFoldDB" id="A0A4V7I9C7"/>
<evidence type="ECO:0000313" key="2">
    <source>
        <dbReference type="Proteomes" id="UP000019091"/>
    </source>
</evidence>
<reference evidence="1 2" key="1">
    <citation type="journal article" date="2014" name="Genome Announc.">
        <title>Complete Closed Genome Sequences of Three Bibersteinia trehalosi Nasopharyngeal Isolates from Cattle with Shipping Fever.</title>
        <authorList>
            <person name="Harhay G.P."/>
            <person name="McVey D.S."/>
            <person name="Koren S."/>
            <person name="Phillippy A.M."/>
            <person name="Bono J."/>
            <person name="Harhay D.M."/>
            <person name="Clawson M.L."/>
            <person name="Heaton M.P."/>
            <person name="Chitko-McKown C.G."/>
            <person name="Korlach J."/>
            <person name="Smith T.P."/>
        </authorList>
    </citation>
    <scope>NUCLEOTIDE SEQUENCE [LARGE SCALE GENOMIC DNA]</scope>
    <source>
        <strain evidence="1 2">USDA-ARS-USMARC-188</strain>
    </source>
</reference>
<accession>A0A4V7I9C7</accession>
<sequence>MRNFSQAFCMKSDLDQIARILLLGMCVQKLTDTKIRLILIKKENV</sequence>
<proteinExistence type="predicted"/>
<evidence type="ECO:0000313" key="1">
    <source>
        <dbReference type="EMBL" id="AHG81630.1"/>
    </source>
</evidence>
<dbReference type="KEGG" id="btre:F542_9120"/>
<protein>
    <submittedName>
        <fullName evidence="1">Uncharacterized protein</fullName>
    </submittedName>
</protein>